<evidence type="ECO:0000256" key="1">
    <source>
        <dbReference type="SAM" id="Phobius"/>
    </source>
</evidence>
<comment type="caution">
    <text evidence="2">The sequence shown here is derived from an EMBL/GenBank/DDBJ whole genome shotgun (WGS) entry which is preliminary data.</text>
</comment>
<reference evidence="2" key="2">
    <citation type="submission" date="2015-03" db="EMBL/GenBank/DDBJ databases">
        <title>Genome sequence of Pseudoalteromonas citrea.</title>
        <authorList>
            <person name="Xie B.-B."/>
            <person name="Rong J.-C."/>
            <person name="Qin Q.-L."/>
            <person name="Zhang Y.-Z."/>
        </authorList>
    </citation>
    <scope>NUCLEOTIDE SEQUENCE</scope>
    <source>
        <strain evidence="2">DSM 8771</strain>
    </source>
</reference>
<keyword evidence="1" id="KW-0472">Membrane</keyword>
<proteinExistence type="predicted"/>
<name>A0AAD4FPT7_9GAMM</name>
<dbReference type="EMBL" id="AHBZ03000027">
    <property type="protein sequence ID" value="KAF7764342.1"/>
    <property type="molecule type" value="Genomic_DNA"/>
</dbReference>
<accession>A0AAD4FPT7</accession>
<feature type="transmembrane region" description="Helical" evidence="1">
    <location>
        <begin position="42"/>
        <end position="61"/>
    </location>
</feature>
<reference evidence="2" key="1">
    <citation type="journal article" date="2012" name="J. Bacteriol.">
        <title>Genome sequences of type strains of seven species of the marine bacterium Pseudoalteromonas.</title>
        <authorList>
            <person name="Xie B.B."/>
            <person name="Shu Y.L."/>
            <person name="Qin Q.L."/>
            <person name="Rong J.C."/>
            <person name="Zhang X.Y."/>
            <person name="Chen X.L."/>
            <person name="Shi M."/>
            <person name="He H.L."/>
            <person name="Zhou B.C."/>
            <person name="Zhang Y.Z."/>
        </authorList>
    </citation>
    <scope>NUCLEOTIDE SEQUENCE</scope>
    <source>
        <strain evidence="2">DSM 8771</strain>
    </source>
</reference>
<gene>
    <name evidence="2" type="ORF">PCIT_b0316</name>
</gene>
<evidence type="ECO:0000313" key="3">
    <source>
        <dbReference type="Proteomes" id="UP000016487"/>
    </source>
</evidence>
<feature type="transmembrane region" description="Helical" evidence="1">
    <location>
        <begin position="7"/>
        <end position="30"/>
    </location>
</feature>
<organism evidence="2 3">
    <name type="scientific">Pseudoalteromonas citrea</name>
    <dbReference type="NCBI Taxonomy" id="43655"/>
    <lineage>
        <taxon>Bacteria</taxon>
        <taxon>Pseudomonadati</taxon>
        <taxon>Pseudomonadota</taxon>
        <taxon>Gammaproteobacteria</taxon>
        <taxon>Alteromonadales</taxon>
        <taxon>Pseudoalteromonadaceae</taxon>
        <taxon>Pseudoalteromonas</taxon>
    </lineage>
</organism>
<dbReference type="Proteomes" id="UP000016487">
    <property type="component" value="Unassembled WGS sequence"/>
</dbReference>
<evidence type="ECO:0000313" key="2">
    <source>
        <dbReference type="EMBL" id="KAF7764342.1"/>
    </source>
</evidence>
<dbReference type="RefSeq" id="WP_010362102.1">
    <property type="nucleotide sequence ID" value="NZ_AHBZ03000027.1"/>
</dbReference>
<protein>
    <submittedName>
        <fullName evidence="2">Uncharacterized protein</fullName>
    </submittedName>
</protein>
<sequence>MTLSHQHLYYSNTALATFLLLFIVSVLMSYPLAHHLSLPAQVASHISSIVLAGLFKLSYVLRCVCQYHLNMEVR</sequence>
<dbReference type="AlphaFoldDB" id="A0AAD4FPT7"/>
<keyword evidence="1" id="KW-1133">Transmembrane helix</keyword>
<keyword evidence="1" id="KW-0812">Transmembrane</keyword>